<name>A0A1T4XCZ7_9GAMM</name>
<gene>
    <name evidence="1" type="ORF">SAMN02745130_02776</name>
</gene>
<organism evidence="1 2">
    <name type="scientific">Thiothrix eikelboomii</name>
    <dbReference type="NCBI Taxonomy" id="92487"/>
    <lineage>
        <taxon>Bacteria</taxon>
        <taxon>Pseudomonadati</taxon>
        <taxon>Pseudomonadota</taxon>
        <taxon>Gammaproteobacteria</taxon>
        <taxon>Thiotrichales</taxon>
        <taxon>Thiotrichaceae</taxon>
        <taxon>Thiothrix</taxon>
    </lineage>
</organism>
<sequence>MNIKINVDITPEEMRRLVGLPDVQEFNKQVMDKMLEKMTVGAEGYDPMSFFQSSIMGNTDFTKRWMDALNIFGTKTSSSSSTE</sequence>
<proteinExistence type="predicted"/>
<dbReference type="EMBL" id="FUYB01000015">
    <property type="protein sequence ID" value="SKA87008.1"/>
    <property type="molecule type" value="Genomic_DNA"/>
</dbReference>
<reference evidence="1 2" key="1">
    <citation type="submission" date="2017-02" db="EMBL/GenBank/DDBJ databases">
        <authorList>
            <person name="Peterson S.W."/>
        </authorList>
    </citation>
    <scope>NUCLEOTIDE SEQUENCE [LARGE SCALE GENOMIC DNA]</scope>
    <source>
        <strain evidence="1 2">ATCC 49788</strain>
    </source>
</reference>
<dbReference type="STRING" id="92487.SAMN02745130_02776"/>
<evidence type="ECO:0000313" key="2">
    <source>
        <dbReference type="Proteomes" id="UP000190460"/>
    </source>
</evidence>
<keyword evidence="2" id="KW-1185">Reference proteome</keyword>
<dbReference type="AlphaFoldDB" id="A0A1T4XCZ7"/>
<dbReference type="Pfam" id="PF20099">
    <property type="entry name" value="DUF6489"/>
    <property type="match status" value="1"/>
</dbReference>
<dbReference type="InterPro" id="IPR045502">
    <property type="entry name" value="DUF6489"/>
</dbReference>
<evidence type="ECO:0000313" key="1">
    <source>
        <dbReference type="EMBL" id="SKA87008.1"/>
    </source>
</evidence>
<protein>
    <submittedName>
        <fullName evidence="1">Uncharacterized protein</fullName>
    </submittedName>
</protein>
<dbReference type="Proteomes" id="UP000190460">
    <property type="component" value="Unassembled WGS sequence"/>
</dbReference>
<dbReference type="OrthoDB" id="5740990at2"/>
<dbReference type="RefSeq" id="WP_078923227.1">
    <property type="nucleotide sequence ID" value="NZ_FUYB01000015.1"/>
</dbReference>
<accession>A0A1T4XCZ7</accession>